<organism evidence="1">
    <name type="scientific">marine metagenome</name>
    <dbReference type="NCBI Taxonomy" id="408172"/>
    <lineage>
        <taxon>unclassified sequences</taxon>
        <taxon>metagenomes</taxon>
        <taxon>ecological metagenomes</taxon>
    </lineage>
</organism>
<reference evidence="1" key="1">
    <citation type="submission" date="2018-05" db="EMBL/GenBank/DDBJ databases">
        <authorList>
            <person name="Lanie J.A."/>
            <person name="Ng W.-L."/>
            <person name="Kazmierczak K.M."/>
            <person name="Andrzejewski T.M."/>
            <person name="Davidsen T.M."/>
            <person name="Wayne K.J."/>
            <person name="Tettelin H."/>
            <person name="Glass J.I."/>
            <person name="Rusch D."/>
            <person name="Podicherti R."/>
            <person name="Tsui H.-C.T."/>
            <person name="Winkler M.E."/>
        </authorList>
    </citation>
    <scope>NUCLEOTIDE SEQUENCE</scope>
</reference>
<proteinExistence type="predicted"/>
<feature type="non-terminal residue" evidence="1">
    <location>
        <position position="1"/>
    </location>
</feature>
<sequence length="33" mass="3837">IDDVSNHFIETQWNVGYRFRAADKPSQPSQENS</sequence>
<accession>A0A381XMQ8</accession>
<evidence type="ECO:0000313" key="1">
    <source>
        <dbReference type="EMBL" id="SVA65920.1"/>
    </source>
</evidence>
<dbReference type="EMBL" id="UINC01015700">
    <property type="protein sequence ID" value="SVA65920.1"/>
    <property type="molecule type" value="Genomic_DNA"/>
</dbReference>
<protein>
    <submittedName>
        <fullName evidence="1">Uncharacterized protein</fullName>
    </submittedName>
</protein>
<gene>
    <name evidence="1" type="ORF">METZ01_LOCUS118774</name>
</gene>
<name>A0A381XMQ8_9ZZZZ</name>
<dbReference type="AlphaFoldDB" id="A0A381XMQ8"/>